<dbReference type="InterPro" id="IPR052353">
    <property type="entry name" value="Benzoxazolinone_Detox_Enz"/>
</dbReference>
<dbReference type="Pfam" id="PF00175">
    <property type="entry name" value="NAD_binding_1"/>
    <property type="match status" value="1"/>
</dbReference>
<dbReference type="InterPro" id="IPR017927">
    <property type="entry name" value="FAD-bd_FR_type"/>
</dbReference>
<dbReference type="AlphaFoldDB" id="A0A1H0LPS5"/>
<dbReference type="InterPro" id="IPR012675">
    <property type="entry name" value="Beta-grasp_dom_sf"/>
</dbReference>
<dbReference type="Pfam" id="PF00111">
    <property type="entry name" value="Fer2"/>
    <property type="match status" value="1"/>
</dbReference>
<keyword evidence="2" id="KW-0411">Iron-sulfur</keyword>
<dbReference type="RefSeq" id="WP_090475622.1">
    <property type="nucleotide sequence ID" value="NZ_LT629710.1"/>
</dbReference>
<dbReference type="InterPro" id="IPR001041">
    <property type="entry name" value="2Fe-2S_ferredoxin-type"/>
</dbReference>
<reference evidence="6 7" key="1">
    <citation type="submission" date="2016-10" db="EMBL/GenBank/DDBJ databases">
        <authorList>
            <person name="de Groot N.N."/>
        </authorList>
    </citation>
    <scope>NUCLEOTIDE SEQUENCE [LARGE SCALE GENOMIC DNA]</scope>
    <source>
        <strain evidence="7">P4-7,KCTC 19426,CECT 7604</strain>
    </source>
</reference>
<protein>
    <submittedName>
        <fullName evidence="6">MOSC domain-containing protein YiiM</fullName>
    </submittedName>
</protein>
<evidence type="ECO:0000313" key="7">
    <source>
        <dbReference type="Proteomes" id="UP000198741"/>
    </source>
</evidence>
<name>A0A1H0LPS5_9ACTN</name>
<dbReference type="PANTHER" id="PTHR30212">
    <property type="entry name" value="PROTEIN YIIM"/>
    <property type="match status" value="1"/>
</dbReference>
<keyword evidence="7" id="KW-1185">Reference proteome</keyword>
<dbReference type="Proteomes" id="UP000198741">
    <property type="component" value="Chromosome I"/>
</dbReference>
<dbReference type="GO" id="GO:0051537">
    <property type="term" value="F:2 iron, 2 sulfur cluster binding"/>
    <property type="evidence" value="ECO:0007669"/>
    <property type="project" value="UniProtKB-KW"/>
</dbReference>
<sequence length="573" mass="61582">MATLLSVNVGRPRDIAWNSRTVHTGIWKRPVDGPVMARRLNLDGDGQGDLEGHGGEQRAVMVYQAQSYDYWRQFLDRSDLTWGNFGENFTVDGLADEQVCIGDRYRIGEAEFEVTQPRTTCYRVGLRLGEPRMAALLVSEHRPGFYFRVLREGLVRPGDDIVRIGVAAQRISVADTDALLYLPDGTVDTMRRVLEVDALSPGWRESFRDLVARADQPQRERAIPSAPAWDGFRRMRVAELVHETARVTSVYLAGTGTEALPAPRPGQYLTLRLPGEPATVRSYSLSAVAPDHYRISVKRETQGVASTYINTALAVGDEVDVAAPRGAFVLTDAATPVVLFSAGIGVTPVLAMLSALAAQRSPRTVWWIHVTTSPGADALAEEARRLVEGLPAGHCHVFYTADAPEPLPSGASRGRPDGPALGVLGIPADADVYLCGPDGFMDAMTAAMIGLGVAGGHIHTERFASLSAINPGVVATGRPAPHVPAVLGTGPLVTFARAGLATAFDEKKASLLEMAEECDVPTRWSCRTGVCRTCSTPLLSGAVTYQLAPLTEPDPGEVLLCCTRPATDVVLDL</sequence>
<dbReference type="Gene3D" id="3.40.50.80">
    <property type="entry name" value="Nucleotide-binding domain of ferredoxin-NADP reductase (FNR) module"/>
    <property type="match status" value="1"/>
</dbReference>
<evidence type="ECO:0000256" key="1">
    <source>
        <dbReference type="ARBA" id="ARBA00022714"/>
    </source>
</evidence>
<proteinExistence type="predicted"/>
<gene>
    <name evidence="6" type="ORF">SAMN04515671_1751</name>
</gene>
<dbReference type="SUPFAM" id="SSF54292">
    <property type="entry name" value="2Fe-2S ferredoxin-like"/>
    <property type="match status" value="1"/>
</dbReference>
<dbReference type="Gene3D" id="2.40.30.10">
    <property type="entry name" value="Translation factors"/>
    <property type="match status" value="1"/>
</dbReference>
<dbReference type="PROSITE" id="PS51340">
    <property type="entry name" value="MOSC"/>
    <property type="match status" value="1"/>
</dbReference>
<evidence type="ECO:0000259" key="5">
    <source>
        <dbReference type="PROSITE" id="PS51384"/>
    </source>
</evidence>
<keyword evidence="1" id="KW-0001">2Fe-2S</keyword>
<dbReference type="GO" id="GO:0030151">
    <property type="term" value="F:molybdenum ion binding"/>
    <property type="evidence" value="ECO:0007669"/>
    <property type="project" value="InterPro"/>
</dbReference>
<organism evidence="6 7">
    <name type="scientific">Nakamurella panacisegetis</name>
    <dbReference type="NCBI Taxonomy" id="1090615"/>
    <lineage>
        <taxon>Bacteria</taxon>
        <taxon>Bacillati</taxon>
        <taxon>Actinomycetota</taxon>
        <taxon>Actinomycetes</taxon>
        <taxon>Nakamurellales</taxon>
        <taxon>Nakamurellaceae</taxon>
        <taxon>Nakamurella</taxon>
    </lineage>
</organism>
<dbReference type="PROSITE" id="PS51384">
    <property type="entry name" value="FAD_FR"/>
    <property type="match status" value="1"/>
</dbReference>
<dbReference type="EMBL" id="LT629710">
    <property type="protein sequence ID" value="SDO70177.1"/>
    <property type="molecule type" value="Genomic_DNA"/>
</dbReference>
<dbReference type="InterPro" id="IPR005302">
    <property type="entry name" value="MoCF_Sase_C"/>
</dbReference>
<evidence type="ECO:0000259" key="4">
    <source>
        <dbReference type="PROSITE" id="PS51340"/>
    </source>
</evidence>
<dbReference type="Gene3D" id="2.40.33.20">
    <property type="entry name" value="PK beta-barrel domain-like"/>
    <property type="match status" value="1"/>
</dbReference>
<dbReference type="InterPro" id="IPR001433">
    <property type="entry name" value="OxRdtase_FAD/NAD-bd"/>
</dbReference>
<dbReference type="STRING" id="1090615.SAMN04515671_1751"/>
<dbReference type="InterPro" id="IPR008333">
    <property type="entry name" value="Cbr1-like_FAD-bd_dom"/>
</dbReference>
<dbReference type="CDD" id="cd06184">
    <property type="entry name" value="flavohem_like_fad_nad_binding"/>
    <property type="match status" value="1"/>
</dbReference>
<keyword evidence="1" id="KW-0408">Iron</keyword>
<evidence type="ECO:0000256" key="2">
    <source>
        <dbReference type="ARBA" id="ARBA00023014"/>
    </source>
</evidence>
<feature type="domain" description="2Fe-2S ferredoxin-type" evidence="3">
    <location>
        <begin position="491"/>
        <end position="573"/>
    </location>
</feature>
<dbReference type="PRINTS" id="PR00410">
    <property type="entry name" value="PHEHYDRXLASE"/>
</dbReference>
<feature type="domain" description="MOSC" evidence="4">
    <location>
        <begin position="29"/>
        <end position="164"/>
    </location>
</feature>
<dbReference type="OrthoDB" id="9801223at2"/>
<dbReference type="SUPFAM" id="SSF50800">
    <property type="entry name" value="PK beta-barrel domain-like"/>
    <property type="match status" value="1"/>
</dbReference>
<dbReference type="PROSITE" id="PS51085">
    <property type="entry name" value="2FE2S_FER_2"/>
    <property type="match status" value="1"/>
</dbReference>
<dbReference type="SUPFAM" id="SSF52343">
    <property type="entry name" value="Ferredoxin reductase-like, C-terminal NADP-linked domain"/>
    <property type="match status" value="1"/>
</dbReference>
<dbReference type="CDD" id="cd00207">
    <property type="entry name" value="fer2"/>
    <property type="match status" value="1"/>
</dbReference>
<dbReference type="InterPro" id="IPR039261">
    <property type="entry name" value="FNR_nucleotide-bd"/>
</dbReference>
<dbReference type="InterPro" id="IPR017938">
    <property type="entry name" value="Riboflavin_synthase-like_b-brl"/>
</dbReference>
<dbReference type="GO" id="GO:0030170">
    <property type="term" value="F:pyridoxal phosphate binding"/>
    <property type="evidence" value="ECO:0007669"/>
    <property type="project" value="InterPro"/>
</dbReference>
<dbReference type="PANTHER" id="PTHR30212:SF2">
    <property type="entry name" value="PROTEIN YIIM"/>
    <property type="match status" value="1"/>
</dbReference>
<dbReference type="Pfam" id="PF00970">
    <property type="entry name" value="FAD_binding_6"/>
    <property type="match status" value="1"/>
</dbReference>
<evidence type="ECO:0000313" key="6">
    <source>
        <dbReference type="EMBL" id="SDO70177.1"/>
    </source>
</evidence>
<dbReference type="InterPro" id="IPR005163">
    <property type="entry name" value="Tri_helical_YiiM-like"/>
</dbReference>
<dbReference type="Gene3D" id="3.10.20.30">
    <property type="match status" value="1"/>
</dbReference>
<evidence type="ECO:0000259" key="3">
    <source>
        <dbReference type="PROSITE" id="PS51085"/>
    </source>
</evidence>
<dbReference type="GO" id="GO:0016491">
    <property type="term" value="F:oxidoreductase activity"/>
    <property type="evidence" value="ECO:0007669"/>
    <property type="project" value="InterPro"/>
</dbReference>
<dbReference type="InterPro" id="IPR011037">
    <property type="entry name" value="Pyrv_Knase-like_insert_dom_sf"/>
</dbReference>
<keyword evidence="1" id="KW-0479">Metal-binding</keyword>
<accession>A0A1H0LPS5</accession>
<feature type="domain" description="FAD-binding FR-type" evidence="5">
    <location>
        <begin position="230"/>
        <end position="331"/>
    </location>
</feature>
<dbReference type="Pfam" id="PF03475">
    <property type="entry name" value="YiiM_3-alpha"/>
    <property type="match status" value="1"/>
</dbReference>
<dbReference type="InterPro" id="IPR036010">
    <property type="entry name" value="2Fe-2S_ferredoxin-like_sf"/>
</dbReference>
<dbReference type="SUPFAM" id="SSF63380">
    <property type="entry name" value="Riboflavin synthase domain-like"/>
    <property type="match status" value="1"/>
</dbReference>
<dbReference type="Pfam" id="PF03473">
    <property type="entry name" value="MOSC"/>
    <property type="match status" value="1"/>
</dbReference>